<dbReference type="EMBL" id="MGJL01000026">
    <property type="protein sequence ID" value="OGN07283.1"/>
    <property type="molecule type" value="Genomic_DNA"/>
</dbReference>
<evidence type="ECO:0000313" key="2">
    <source>
        <dbReference type="EMBL" id="OGN07283.1"/>
    </source>
</evidence>
<comment type="caution">
    <text evidence="2">The sequence shown here is derived from an EMBL/GenBank/DDBJ whole genome shotgun (WGS) entry which is preliminary data.</text>
</comment>
<evidence type="ECO:0000256" key="1">
    <source>
        <dbReference type="SAM" id="Phobius"/>
    </source>
</evidence>
<feature type="transmembrane region" description="Helical" evidence="1">
    <location>
        <begin position="7"/>
        <end position="25"/>
    </location>
</feature>
<keyword evidence="1" id="KW-0472">Membrane</keyword>
<dbReference type="Proteomes" id="UP000178023">
    <property type="component" value="Unassembled WGS sequence"/>
</dbReference>
<protein>
    <submittedName>
        <fullName evidence="2">Uncharacterized protein</fullName>
    </submittedName>
</protein>
<reference evidence="2 3" key="1">
    <citation type="journal article" date="2016" name="Nat. Commun.">
        <title>Thousands of microbial genomes shed light on interconnected biogeochemical processes in an aquifer system.</title>
        <authorList>
            <person name="Anantharaman K."/>
            <person name="Brown C.T."/>
            <person name="Hug L.A."/>
            <person name="Sharon I."/>
            <person name="Castelle C.J."/>
            <person name="Probst A.J."/>
            <person name="Thomas B.C."/>
            <person name="Singh A."/>
            <person name="Wilkins M.J."/>
            <person name="Karaoz U."/>
            <person name="Brodie E.L."/>
            <person name="Williams K.H."/>
            <person name="Hubbard S.S."/>
            <person name="Banfield J.F."/>
        </authorList>
    </citation>
    <scope>NUCLEOTIDE SEQUENCE [LARGE SCALE GENOMIC DNA]</scope>
</reference>
<sequence length="155" mass="16711">MNMRNNNIYYLIVAAVIGLVAIFWIKIPAGERVATPTPIPTAPENLLGRPLLIKAGKTVAVDSGKLAITFANVLQDNRCPIDIRCLVIGQATIQIKASQNGRDLGSVNLISGPDKTLASRKIGGYAITLIKVDPQPVSTKKLEFKDYTITVVVTK</sequence>
<keyword evidence="1" id="KW-0812">Transmembrane</keyword>
<gene>
    <name evidence="2" type="ORF">A2750_03125</name>
</gene>
<evidence type="ECO:0000313" key="3">
    <source>
        <dbReference type="Proteomes" id="UP000178023"/>
    </source>
</evidence>
<dbReference type="AlphaFoldDB" id="A0A1F8F2C6"/>
<organism evidence="2 3">
    <name type="scientific">Candidatus Yanofskybacteria bacterium RIFCSPHIGHO2_01_FULL_45_42</name>
    <dbReference type="NCBI Taxonomy" id="1802671"/>
    <lineage>
        <taxon>Bacteria</taxon>
        <taxon>Candidatus Yanofskyibacteriota</taxon>
    </lineage>
</organism>
<accession>A0A1F8F2C6</accession>
<keyword evidence="1" id="KW-1133">Transmembrane helix</keyword>
<name>A0A1F8F2C6_9BACT</name>
<proteinExistence type="predicted"/>